<dbReference type="EMBL" id="JBBNAG010000008">
    <property type="protein sequence ID" value="KAK9112462.1"/>
    <property type="molecule type" value="Genomic_DNA"/>
</dbReference>
<accession>A0AAP0NLY8</accession>
<name>A0AAP0NLY8_9MAGN</name>
<organism evidence="1 2">
    <name type="scientific">Stephania cephalantha</name>
    <dbReference type="NCBI Taxonomy" id="152367"/>
    <lineage>
        <taxon>Eukaryota</taxon>
        <taxon>Viridiplantae</taxon>
        <taxon>Streptophyta</taxon>
        <taxon>Embryophyta</taxon>
        <taxon>Tracheophyta</taxon>
        <taxon>Spermatophyta</taxon>
        <taxon>Magnoliopsida</taxon>
        <taxon>Ranunculales</taxon>
        <taxon>Menispermaceae</taxon>
        <taxon>Menispermoideae</taxon>
        <taxon>Cissampelideae</taxon>
        <taxon>Stephania</taxon>
    </lineage>
</organism>
<protein>
    <submittedName>
        <fullName evidence="1">Uncharacterized protein</fullName>
    </submittedName>
</protein>
<sequence>MKVFRVLAIASDDLFPSSKVQELKQGLNLILYFTQVCLFRQIFLTQITSDLL</sequence>
<dbReference type="Proteomes" id="UP001419268">
    <property type="component" value="Unassembled WGS sequence"/>
</dbReference>
<evidence type="ECO:0000313" key="2">
    <source>
        <dbReference type="Proteomes" id="UP001419268"/>
    </source>
</evidence>
<gene>
    <name evidence="1" type="ORF">Scep_019981</name>
</gene>
<evidence type="ECO:0000313" key="1">
    <source>
        <dbReference type="EMBL" id="KAK9112462.1"/>
    </source>
</evidence>
<keyword evidence="2" id="KW-1185">Reference proteome</keyword>
<dbReference type="AlphaFoldDB" id="A0AAP0NLY8"/>
<proteinExistence type="predicted"/>
<reference evidence="1 2" key="1">
    <citation type="submission" date="2024-01" db="EMBL/GenBank/DDBJ databases">
        <title>Genome assemblies of Stephania.</title>
        <authorList>
            <person name="Yang L."/>
        </authorList>
    </citation>
    <scope>NUCLEOTIDE SEQUENCE [LARGE SCALE GENOMIC DNA]</scope>
    <source>
        <strain evidence="1">JXDWG</strain>
        <tissue evidence="1">Leaf</tissue>
    </source>
</reference>
<comment type="caution">
    <text evidence="1">The sequence shown here is derived from an EMBL/GenBank/DDBJ whole genome shotgun (WGS) entry which is preliminary data.</text>
</comment>